<evidence type="ECO:0000313" key="2">
    <source>
        <dbReference type="EMBL" id="RDI61188.1"/>
    </source>
</evidence>
<evidence type="ECO:0000313" key="3">
    <source>
        <dbReference type="Proteomes" id="UP000254925"/>
    </source>
</evidence>
<protein>
    <recommendedName>
        <fullName evidence="4">YARHG domain-containing protein</fullName>
    </recommendedName>
</protein>
<accession>A0A370HRQ3</accession>
<organism evidence="2 3">
    <name type="scientific">Microvirga subterranea</name>
    <dbReference type="NCBI Taxonomy" id="186651"/>
    <lineage>
        <taxon>Bacteria</taxon>
        <taxon>Pseudomonadati</taxon>
        <taxon>Pseudomonadota</taxon>
        <taxon>Alphaproteobacteria</taxon>
        <taxon>Hyphomicrobiales</taxon>
        <taxon>Methylobacteriaceae</taxon>
        <taxon>Microvirga</taxon>
    </lineage>
</organism>
<evidence type="ECO:0008006" key="4">
    <source>
        <dbReference type="Google" id="ProtNLM"/>
    </source>
</evidence>
<keyword evidence="1" id="KW-0732">Signal</keyword>
<dbReference type="Proteomes" id="UP000254925">
    <property type="component" value="Unassembled WGS sequence"/>
</dbReference>
<dbReference type="OrthoDB" id="7870801at2"/>
<dbReference type="EMBL" id="QQBB01000002">
    <property type="protein sequence ID" value="RDI61188.1"/>
    <property type="molecule type" value="Genomic_DNA"/>
</dbReference>
<evidence type="ECO:0000256" key="1">
    <source>
        <dbReference type="SAM" id="SignalP"/>
    </source>
</evidence>
<dbReference type="AlphaFoldDB" id="A0A370HRQ3"/>
<gene>
    <name evidence="2" type="ORF">DES45_102583</name>
</gene>
<keyword evidence="3" id="KW-1185">Reference proteome</keyword>
<sequence>MQFGLPVVLFIAAGSAALAQAPHTAQAMPCREIVSIIASQGAVVLRTGPNTYDRFVGGPGGCPLNQFTEPAWIKSADRAQCFIGYRCRDTDLDNGQ</sequence>
<feature type="signal peptide" evidence="1">
    <location>
        <begin position="1"/>
        <end position="27"/>
    </location>
</feature>
<feature type="chain" id="PRO_5016918025" description="YARHG domain-containing protein" evidence="1">
    <location>
        <begin position="28"/>
        <end position="96"/>
    </location>
</feature>
<reference evidence="2 3" key="1">
    <citation type="submission" date="2018-07" db="EMBL/GenBank/DDBJ databases">
        <title>Genomic Encyclopedia of Type Strains, Phase IV (KMG-IV): sequencing the most valuable type-strain genomes for metagenomic binning, comparative biology and taxonomic classification.</title>
        <authorList>
            <person name="Goeker M."/>
        </authorList>
    </citation>
    <scope>NUCLEOTIDE SEQUENCE [LARGE SCALE GENOMIC DNA]</scope>
    <source>
        <strain evidence="2 3">DSM 14364</strain>
    </source>
</reference>
<proteinExistence type="predicted"/>
<name>A0A370HRQ3_9HYPH</name>
<comment type="caution">
    <text evidence="2">The sequence shown here is derived from an EMBL/GenBank/DDBJ whole genome shotgun (WGS) entry which is preliminary data.</text>
</comment>